<reference evidence="2" key="1">
    <citation type="submission" date="2009-10" db="EMBL/GenBank/DDBJ databases">
        <title>Complete sequence of Bacillus selenitireducens MLS10.</title>
        <authorList>
            <consortium name="US DOE Joint Genome Institute"/>
            <person name="Lucas S."/>
            <person name="Copeland A."/>
            <person name="Lapidus A."/>
            <person name="Glavina del Rio T."/>
            <person name="Dalin E."/>
            <person name="Tice H."/>
            <person name="Bruce D."/>
            <person name="Goodwin L."/>
            <person name="Pitluck S."/>
            <person name="Sims D."/>
            <person name="Brettin T."/>
            <person name="Detter J.C."/>
            <person name="Han C."/>
            <person name="Larimer F."/>
            <person name="Land M."/>
            <person name="Hauser L."/>
            <person name="Kyrpides N."/>
            <person name="Ovchinnikova G."/>
            <person name="Stolz J."/>
        </authorList>
    </citation>
    <scope>NUCLEOTIDE SEQUENCE [LARGE SCALE GENOMIC DNA]</scope>
    <source>
        <strain evidence="2">MLS10</strain>
    </source>
</reference>
<gene>
    <name evidence="2" type="ordered locus">Bsel_0384</name>
</gene>
<feature type="region of interest" description="Disordered" evidence="1">
    <location>
        <begin position="106"/>
        <end position="139"/>
    </location>
</feature>
<name>D6XX67_BACIE</name>
<protein>
    <submittedName>
        <fullName evidence="2">Uncharacterized protein</fullName>
    </submittedName>
</protein>
<sequence length="160" mass="18806">MSIFTRAEQKIMMRNMKKGYRAKQIGEKERAFEPWLLVWLMLKNRLRERGKTLTSFNEEWEEEGELAQWLEDALDLFDRTDPEVAKQIAREAAELGIQEDSRLGERIRELLSSDEADPPESKGQAQQNPDHEAKNEIFDLQRKLAEAINTDVDHNHKKDR</sequence>
<evidence type="ECO:0000256" key="1">
    <source>
        <dbReference type="SAM" id="MobiDB-lite"/>
    </source>
</evidence>
<organism evidence="2 3">
    <name type="scientific">Bacillus selenitireducens (strain ATCC 700615 / DSM 15326 / MLS10)</name>
    <dbReference type="NCBI Taxonomy" id="439292"/>
    <lineage>
        <taxon>Bacteria</taxon>
        <taxon>Bacillati</taxon>
        <taxon>Bacillota</taxon>
        <taxon>Bacilli</taxon>
        <taxon>Bacillales</taxon>
        <taxon>Bacillaceae</taxon>
        <taxon>Salisediminibacterium</taxon>
    </lineage>
</organism>
<dbReference type="EMBL" id="CP001791">
    <property type="protein sequence ID" value="ADH97924.1"/>
    <property type="molecule type" value="Genomic_DNA"/>
</dbReference>
<dbReference type="Proteomes" id="UP000000271">
    <property type="component" value="Chromosome"/>
</dbReference>
<keyword evidence="3" id="KW-1185">Reference proteome</keyword>
<evidence type="ECO:0000313" key="2">
    <source>
        <dbReference type="EMBL" id="ADH97924.1"/>
    </source>
</evidence>
<proteinExistence type="predicted"/>
<dbReference type="AlphaFoldDB" id="D6XX67"/>
<accession>D6XX67</accession>
<feature type="compositionally biased region" description="Basic and acidic residues" evidence="1">
    <location>
        <begin position="129"/>
        <end position="139"/>
    </location>
</feature>
<dbReference type="RefSeq" id="WP_013171353.1">
    <property type="nucleotide sequence ID" value="NC_014219.1"/>
</dbReference>
<dbReference type="HOGENOM" id="CLU_1648757_0_0_9"/>
<evidence type="ECO:0000313" key="3">
    <source>
        <dbReference type="Proteomes" id="UP000000271"/>
    </source>
</evidence>
<dbReference type="KEGG" id="bse:Bsel_0384"/>